<comment type="caution">
    <text evidence="10">The sequence shown here is derived from an EMBL/GenBank/DDBJ whole genome shotgun (WGS) entry which is preliminary data.</text>
</comment>
<accession>A0A482XPY9</accession>
<keyword evidence="9" id="KW-0175">Coiled coil</keyword>
<dbReference type="InParanoid" id="A0A482XPY9"/>
<dbReference type="Pfam" id="PF14943">
    <property type="entry name" value="MRP-S26"/>
    <property type="match status" value="1"/>
</dbReference>
<comment type="subcellular location">
    <subcellularLocation>
        <location evidence="1">Mitochondrion</location>
    </subcellularLocation>
</comment>
<feature type="coiled-coil region" evidence="9">
    <location>
        <begin position="135"/>
        <end position="170"/>
    </location>
</feature>
<evidence type="ECO:0000256" key="5">
    <source>
        <dbReference type="ARBA" id="ARBA00023128"/>
    </source>
</evidence>
<evidence type="ECO:0000256" key="3">
    <source>
        <dbReference type="ARBA" id="ARBA00022946"/>
    </source>
</evidence>
<evidence type="ECO:0000256" key="7">
    <source>
        <dbReference type="ARBA" id="ARBA00035138"/>
    </source>
</evidence>
<keyword evidence="3" id="KW-0809">Transit peptide</keyword>
<evidence type="ECO:0000313" key="11">
    <source>
        <dbReference type="Proteomes" id="UP000291343"/>
    </source>
</evidence>
<keyword evidence="11" id="KW-1185">Reference proteome</keyword>
<dbReference type="GO" id="GO:0005763">
    <property type="term" value="C:mitochondrial small ribosomal subunit"/>
    <property type="evidence" value="ECO:0007669"/>
    <property type="project" value="InterPro"/>
</dbReference>
<dbReference type="SMR" id="A0A482XPY9"/>
<dbReference type="PANTHER" id="PTHR21035:SF2">
    <property type="entry name" value="SMALL RIBOSOMAL SUBUNIT PROTEIN MS26"/>
    <property type="match status" value="1"/>
</dbReference>
<dbReference type="OrthoDB" id="5988811at2759"/>
<organism evidence="10 11">
    <name type="scientific">Laodelphax striatellus</name>
    <name type="common">Small brown planthopper</name>
    <name type="synonym">Delphax striatella</name>
    <dbReference type="NCBI Taxonomy" id="195883"/>
    <lineage>
        <taxon>Eukaryota</taxon>
        <taxon>Metazoa</taxon>
        <taxon>Ecdysozoa</taxon>
        <taxon>Arthropoda</taxon>
        <taxon>Hexapoda</taxon>
        <taxon>Insecta</taxon>
        <taxon>Pterygota</taxon>
        <taxon>Neoptera</taxon>
        <taxon>Paraneoptera</taxon>
        <taxon>Hemiptera</taxon>
        <taxon>Auchenorrhyncha</taxon>
        <taxon>Fulgoroidea</taxon>
        <taxon>Delphacidae</taxon>
        <taxon>Criomorphinae</taxon>
        <taxon>Laodelphax</taxon>
    </lineage>
</organism>
<name>A0A482XPY9_LAOST</name>
<keyword evidence="4" id="KW-0689">Ribosomal protein</keyword>
<protein>
    <recommendedName>
        <fullName evidence="7">Small ribosomal subunit protein mS26</fullName>
    </recommendedName>
    <alternativeName>
        <fullName evidence="8">28S ribosomal protein S26, mitochondrial</fullName>
    </alternativeName>
</protein>
<proteinExistence type="inferred from homology"/>
<evidence type="ECO:0000256" key="4">
    <source>
        <dbReference type="ARBA" id="ARBA00022980"/>
    </source>
</evidence>
<evidence type="ECO:0000256" key="6">
    <source>
        <dbReference type="ARBA" id="ARBA00023274"/>
    </source>
</evidence>
<sequence>MNFVMRLRIPPCNVLSQTPIVSILSNNNNLVCHQCVRWRHKPRWLPVAKTKMWRIPPRKEYPEEQTARLLTWFNNYRTQMKALHLYLAEQQKAQETGPEVIAERLRLEELKDVECAKLNDEWNASVAKLREARLIRQAEERRLKIEADLIESERKRLEKIQEIEEVVRREKELSSTFITRENIDVAIEKALNETVDFNYCIDLKGNIYKGLRARPEVASENPLPEKMEAESG</sequence>
<keyword evidence="6" id="KW-0687">Ribonucleoprotein</keyword>
<dbReference type="STRING" id="195883.A0A482XPY9"/>
<reference evidence="10 11" key="1">
    <citation type="journal article" date="2017" name="Gigascience">
        <title>Genome sequence of the small brown planthopper, Laodelphax striatellus.</title>
        <authorList>
            <person name="Zhu J."/>
            <person name="Jiang F."/>
            <person name="Wang X."/>
            <person name="Yang P."/>
            <person name="Bao Y."/>
            <person name="Zhao W."/>
            <person name="Wang W."/>
            <person name="Lu H."/>
            <person name="Wang Q."/>
            <person name="Cui N."/>
            <person name="Li J."/>
            <person name="Chen X."/>
            <person name="Luo L."/>
            <person name="Yu J."/>
            <person name="Kang L."/>
            <person name="Cui F."/>
        </authorList>
    </citation>
    <scope>NUCLEOTIDE SEQUENCE [LARGE SCALE GENOMIC DNA]</scope>
    <source>
        <strain evidence="10">Lst14</strain>
    </source>
</reference>
<evidence type="ECO:0000256" key="2">
    <source>
        <dbReference type="ARBA" id="ARBA00009672"/>
    </source>
</evidence>
<comment type="similarity">
    <text evidence="2">Belongs to the mitochondrion-specific ribosomal protein mS26 family.</text>
</comment>
<dbReference type="FunCoup" id="A0A482XPY9">
    <property type="interactions" value="389"/>
</dbReference>
<dbReference type="Proteomes" id="UP000291343">
    <property type="component" value="Unassembled WGS sequence"/>
</dbReference>
<dbReference type="AlphaFoldDB" id="A0A482XPY9"/>
<gene>
    <name evidence="10" type="ORF">LSTR_LSTR007426</name>
</gene>
<evidence type="ECO:0000256" key="9">
    <source>
        <dbReference type="SAM" id="Coils"/>
    </source>
</evidence>
<keyword evidence="5" id="KW-0496">Mitochondrion</keyword>
<dbReference type="PANTHER" id="PTHR21035">
    <property type="entry name" value="28S RIBOSOMAL PROTEIN S26, MITOCHONDRIAL"/>
    <property type="match status" value="1"/>
</dbReference>
<dbReference type="EMBL" id="QKKF02004189">
    <property type="protein sequence ID" value="RZF47499.1"/>
    <property type="molecule type" value="Genomic_DNA"/>
</dbReference>
<dbReference type="InterPro" id="IPR026140">
    <property type="entry name" value="Ribosomal_mS26"/>
</dbReference>
<evidence type="ECO:0000256" key="1">
    <source>
        <dbReference type="ARBA" id="ARBA00004173"/>
    </source>
</evidence>
<evidence type="ECO:0000313" key="10">
    <source>
        <dbReference type="EMBL" id="RZF47499.1"/>
    </source>
</evidence>
<evidence type="ECO:0000256" key="8">
    <source>
        <dbReference type="ARBA" id="ARBA00035344"/>
    </source>
</evidence>